<dbReference type="Gramene" id="Bo5g083910.1">
    <property type="protein sequence ID" value="Bo5g083910.1"/>
    <property type="gene ID" value="Bo5g083910"/>
</dbReference>
<dbReference type="EnsemblPlants" id="Bo5g083910.1">
    <property type="protein sequence ID" value="Bo5g083910.1"/>
    <property type="gene ID" value="Bo5g083910"/>
</dbReference>
<sequence>MNSNDGTVATALEQRHCSIDRHSSKEIDRHCKRKRSEEDEFARDLTMAA</sequence>
<feature type="region of interest" description="Disordered" evidence="1">
    <location>
        <begin position="20"/>
        <end position="49"/>
    </location>
</feature>
<organism evidence="2 3">
    <name type="scientific">Brassica oleracea var. oleracea</name>
    <dbReference type="NCBI Taxonomy" id="109376"/>
    <lineage>
        <taxon>Eukaryota</taxon>
        <taxon>Viridiplantae</taxon>
        <taxon>Streptophyta</taxon>
        <taxon>Embryophyta</taxon>
        <taxon>Tracheophyta</taxon>
        <taxon>Spermatophyta</taxon>
        <taxon>Magnoliopsida</taxon>
        <taxon>eudicotyledons</taxon>
        <taxon>Gunneridae</taxon>
        <taxon>Pentapetalae</taxon>
        <taxon>rosids</taxon>
        <taxon>malvids</taxon>
        <taxon>Brassicales</taxon>
        <taxon>Brassicaceae</taxon>
        <taxon>Brassiceae</taxon>
        <taxon>Brassica</taxon>
    </lineage>
</organism>
<proteinExistence type="predicted"/>
<protein>
    <submittedName>
        <fullName evidence="2">Uncharacterized protein</fullName>
    </submittedName>
</protein>
<reference evidence="2" key="2">
    <citation type="submission" date="2015-03" db="UniProtKB">
        <authorList>
            <consortium name="EnsemblPlants"/>
        </authorList>
    </citation>
    <scope>IDENTIFICATION</scope>
</reference>
<dbReference type="AlphaFoldDB" id="A0A0D3CGB9"/>
<evidence type="ECO:0000256" key="1">
    <source>
        <dbReference type="SAM" id="MobiDB-lite"/>
    </source>
</evidence>
<keyword evidence="3" id="KW-1185">Reference proteome</keyword>
<dbReference type="Proteomes" id="UP000032141">
    <property type="component" value="Chromosome C5"/>
</dbReference>
<accession>A0A0D3CGB9</accession>
<dbReference type="HOGENOM" id="CLU_3144821_0_0_1"/>
<reference evidence="2 3" key="1">
    <citation type="journal article" date="2014" name="Genome Biol.">
        <title>Transcriptome and methylome profiling reveals relics of genome dominance in the mesopolyploid Brassica oleracea.</title>
        <authorList>
            <person name="Parkin I.A."/>
            <person name="Koh C."/>
            <person name="Tang H."/>
            <person name="Robinson S.J."/>
            <person name="Kagale S."/>
            <person name="Clarke W.E."/>
            <person name="Town C.D."/>
            <person name="Nixon J."/>
            <person name="Krishnakumar V."/>
            <person name="Bidwell S.L."/>
            <person name="Denoeud F."/>
            <person name="Belcram H."/>
            <person name="Links M.G."/>
            <person name="Just J."/>
            <person name="Clarke C."/>
            <person name="Bender T."/>
            <person name="Huebert T."/>
            <person name="Mason A.S."/>
            <person name="Pires J.C."/>
            <person name="Barker G."/>
            <person name="Moore J."/>
            <person name="Walley P.G."/>
            <person name="Manoli S."/>
            <person name="Batley J."/>
            <person name="Edwards D."/>
            <person name="Nelson M.N."/>
            <person name="Wang X."/>
            <person name="Paterson A.H."/>
            <person name="King G."/>
            <person name="Bancroft I."/>
            <person name="Chalhoub B."/>
            <person name="Sharpe A.G."/>
        </authorList>
    </citation>
    <scope>NUCLEOTIDE SEQUENCE</scope>
    <source>
        <strain evidence="2 3">cv. TO1000</strain>
    </source>
</reference>
<evidence type="ECO:0000313" key="2">
    <source>
        <dbReference type="EnsemblPlants" id="Bo5g083910.1"/>
    </source>
</evidence>
<feature type="compositionally biased region" description="Basic and acidic residues" evidence="1">
    <location>
        <begin position="20"/>
        <end position="29"/>
    </location>
</feature>
<evidence type="ECO:0000313" key="3">
    <source>
        <dbReference type="Proteomes" id="UP000032141"/>
    </source>
</evidence>
<name>A0A0D3CGB9_BRAOL</name>